<accession>A0A068WVZ5</accession>
<dbReference type="GO" id="GO:0022841">
    <property type="term" value="F:potassium ion leak channel activity"/>
    <property type="evidence" value="ECO:0007669"/>
    <property type="project" value="TreeGrafter"/>
</dbReference>
<evidence type="ECO:0000313" key="12">
    <source>
        <dbReference type="EMBL" id="CDS21860.1"/>
    </source>
</evidence>
<comment type="subcellular location">
    <subcellularLocation>
        <location evidence="1">Membrane</location>
        <topology evidence="1">Multi-pass membrane protein</topology>
    </subcellularLocation>
</comment>
<dbReference type="Pfam" id="PF07885">
    <property type="entry name" value="Ion_trans_2"/>
    <property type="match status" value="2"/>
</dbReference>
<feature type="transmembrane region" description="Helical" evidence="10">
    <location>
        <begin position="511"/>
        <end position="533"/>
    </location>
</feature>
<proteinExistence type="inferred from homology"/>
<keyword evidence="6 10" id="KW-0472">Membrane</keyword>
<feature type="transmembrane region" description="Helical" evidence="10">
    <location>
        <begin position="247"/>
        <end position="266"/>
    </location>
</feature>
<dbReference type="PANTHER" id="PTHR11003">
    <property type="entry name" value="POTASSIUM CHANNEL, SUBFAMILY K"/>
    <property type="match status" value="1"/>
</dbReference>
<keyword evidence="2 8" id="KW-0813">Transport</keyword>
<gene>
    <name evidence="12" type="ORF">EgrG_000080300</name>
</gene>
<dbReference type="PANTHER" id="PTHR11003:SF249">
    <property type="entry name" value="TWO PORE POTASSIUM CHANNEL PROTEIN SUP-9"/>
    <property type="match status" value="1"/>
</dbReference>
<keyword evidence="3 8" id="KW-0812">Transmembrane</keyword>
<dbReference type="EMBL" id="LK028585">
    <property type="protein sequence ID" value="CDS21860.1"/>
    <property type="molecule type" value="Genomic_DNA"/>
</dbReference>
<reference evidence="14" key="3">
    <citation type="submission" date="2020-10" db="UniProtKB">
        <authorList>
            <consortium name="WormBaseParasite"/>
        </authorList>
    </citation>
    <scope>IDENTIFICATION</scope>
</reference>
<evidence type="ECO:0000256" key="1">
    <source>
        <dbReference type="ARBA" id="ARBA00004141"/>
    </source>
</evidence>
<dbReference type="Proteomes" id="UP000492820">
    <property type="component" value="Unassembled WGS sequence"/>
</dbReference>
<dbReference type="Gene3D" id="1.10.287.70">
    <property type="match status" value="2"/>
</dbReference>
<evidence type="ECO:0000313" key="14">
    <source>
        <dbReference type="WBParaSite" id="EgrG_000080300"/>
    </source>
</evidence>
<dbReference type="GO" id="GO:0015271">
    <property type="term" value="F:outward rectifier potassium channel activity"/>
    <property type="evidence" value="ECO:0007669"/>
    <property type="project" value="TreeGrafter"/>
</dbReference>
<feature type="domain" description="Potassium channel" evidence="11">
    <location>
        <begin position="242"/>
        <end position="295"/>
    </location>
</feature>
<evidence type="ECO:0000256" key="9">
    <source>
        <dbReference type="SAM" id="MobiDB-lite"/>
    </source>
</evidence>
<dbReference type="InterPro" id="IPR013099">
    <property type="entry name" value="K_chnl_dom"/>
</dbReference>
<dbReference type="PRINTS" id="PR01333">
    <property type="entry name" value="2POREKCHANEL"/>
</dbReference>
<evidence type="ECO:0000256" key="2">
    <source>
        <dbReference type="ARBA" id="ARBA00022448"/>
    </source>
</evidence>
<dbReference type="AlphaFoldDB" id="A0A068WVZ5"/>
<evidence type="ECO:0000259" key="11">
    <source>
        <dbReference type="Pfam" id="PF07885"/>
    </source>
</evidence>
<evidence type="ECO:0000256" key="10">
    <source>
        <dbReference type="SAM" id="Phobius"/>
    </source>
</evidence>
<evidence type="ECO:0000256" key="6">
    <source>
        <dbReference type="ARBA" id="ARBA00023136"/>
    </source>
</evidence>
<organism evidence="12">
    <name type="scientific">Echinococcus granulosus</name>
    <name type="common">Hydatid tapeworm</name>
    <dbReference type="NCBI Taxonomy" id="6210"/>
    <lineage>
        <taxon>Eukaryota</taxon>
        <taxon>Metazoa</taxon>
        <taxon>Spiralia</taxon>
        <taxon>Lophotrochozoa</taxon>
        <taxon>Platyhelminthes</taxon>
        <taxon>Cestoda</taxon>
        <taxon>Eucestoda</taxon>
        <taxon>Cyclophyllidea</taxon>
        <taxon>Taeniidae</taxon>
        <taxon>Echinococcus</taxon>
        <taxon>Echinococcus granulosus group</taxon>
    </lineage>
</organism>
<evidence type="ECO:0000256" key="3">
    <source>
        <dbReference type="ARBA" id="ARBA00022692"/>
    </source>
</evidence>
<keyword evidence="5 8" id="KW-0406">Ion transport</keyword>
<dbReference type="InterPro" id="IPR003280">
    <property type="entry name" value="2pore_dom_K_chnl"/>
</dbReference>
<reference evidence="12 13" key="1">
    <citation type="journal article" date="2013" name="Nature">
        <title>The genomes of four tapeworm species reveal adaptations to parasitism.</title>
        <authorList>
            <person name="Tsai I.J."/>
            <person name="Zarowiecki M."/>
            <person name="Holroyd N."/>
            <person name="Garciarrubio A."/>
            <person name="Sanchez-Flores A."/>
            <person name="Brooks K.L."/>
            <person name="Tracey A."/>
            <person name="Bobes R.J."/>
            <person name="Fragoso G."/>
            <person name="Sciutto E."/>
            <person name="Aslett M."/>
            <person name="Beasley H."/>
            <person name="Bennett H.M."/>
            <person name="Cai J."/>
            <person name="Camicia F."/>
            <person name="Clark R."/>
            <person name="Cucher M."/>
            <person name="De Silva N."/>
            <person name="Day T.A."/>
            <person name="Deplazes P."/>
            <person name="Estrada K."/>
            <person name="Fernandez C."/>
            <person name="Holland P.W."/>
            <person name="Hou J."/>
            <person name="Hu S."/>
            <person name="Huckvale T."/>
            <person name="Hung S.S."/>
            <person name="Kamenetzky L."/>
            <person name="Keane J.A."/>
            <person name="Kiss F."/>
            <person name="Koziol U."/>
            <person name="Lambert O."/>
            <person name="Liu K."/>
            <person name="Luo X."/>
            <person name="Luo Y."/>
            <person name="Macchiaroli N."/>
            <person name="Nichol S."/>
            <person name="Paps J."/>
            <person name="Parkinson J."/>
            <person name="Pouchkina-Stantcheva N."/>
            <person name="Riddiford N."/>
            <person name="Rosenzvit M."/>
            <person name="Salinas G."/>
            <person name="Wasmuth J.D."/>
            <person name="Zamanian M."/>
            <person name="Zheng Y."/>
            <person name="Cai X."/>
            <person name="Soberon X."/>
            <person name="Olson P.D."/>
            <person name="Laclette J.P."/>
            <person name="Brehm K."/>
            <person name="Berriman M."/>
            <person name="Garciarrubio A."/>
            <person name="Bobes R.J."/>
            <person name="Fragoso G."/>
            <person name="Sanchez-Flores A."/>
            <person name="Estrada K."/>
            <person name="Cevallos M.A."/>
            <person name="Morett E."/>
            <person name="Gonzalez V."/>
            <person name="Portillo T."/>
            <person name="Ochoa-Leyva A."/>
            <person name="Jose M.V."/>
            <person name="Sciutto E."/>
            <person name="Landa A."/>
            <person name="Jimenez L."/>
            <person name="Valdes V."/>
            <person name="Carrero J.C."/>
            <person name="Larralde C."/>
            <person name="Morales-Montor J."/>
            <person name="Limon-Lason J."/>
            <person name="Soberon X."/>
            <person name="Laclette J.P."/>
        </authorList>
    </citation>
    <scope>NUCLEOTIDE SEQUENCE [LARGE SCALE GENOMIC DNA]</scope>
</reference>
<evidence type="ECO:0000256" key="7">
    <source>
        <dbReference type="ARBA" id="ARBA00023303"/>
    </source>
</evidence>
<keyword evidence="4 10" id="KW-1133">Transmembrane helix</keyword>
<feature type="transmembrane region" description="Helical" evidence="10">
    <location>
        <begin position="278"/>
        <end position="304"/>
    </location>
</feature>
<dbReference type="GO" id="GO:0005886">
    <property type="term" value="C:plasma membrane"/>
    <property type="evidence" value="ECO:0007669"/>
    <property type="project" value="TreeGrafter"/>
</dbReference>
<reference evidence="12" key="2">
    <citation type="submission" date="2014-06" db="EMBL/GenBank/DDBJ databases">
        <authorList>
            <person name="Aslett M."/>
        </authorList>
    </citation>
    <scope>NUCLEOTIDE SEQUENCE</scope>
</reference>
<comment type="similarity">
    <text evidence="8">Belongs to the two pore domain potassium channel (TC 1.A.1.8) family.</text>
</comment>
<feature type="domain" description="Potassium channel" evidence="11">
    <location>
        <begin position="521"/>
        <end position="612"/>
    </location>
</feature>
<dbReference type="SUPFAM" id="SSF81324">
    <property type="entry name" value="Voltage-gated potassium channels"/>
    <property type="match status" value="2"/>
</dbReference>
<evidence type="ECO:0000256" key="5">
    <source>
        <dbReference type="ARBA" id="ARBA00023065"/>
    </source>
</evidence>
<feature type="region of interest" description="Disordered" evidence="9">
    <location>
        <begin position="1"/>
        <end position="23"/>
    </location>
</feature>
<evidence type="ECO:0000256" key="8">
    <source>
        <dbReference type="RuleBase" id="RU003857"/>
    </source>
</evidence>
<evidence type="ECO:0000256" key="4">
    <source>
        <dbReference type="ARBA" id="ARBA00022989"/>
    </source>
</evidence>
<name>A0A068WVZ5_ECHGR</name>
<dbReference type="WBParaSite" id="EgrG_000080300">
    <property type="protein sequence ID" value="EgrG_000080300"/>
    <property type="gene ID" value="EgrG_000080300"/>
</dbReference>
<protein>
    <submittedName>
        <fullName evidence="12 14">Potassium channel subfamily K</fullName>
    </submittedName>
</protein>
<dbReference type="GO" id="GO:0030322">
    <property type="term" value="P:stabilization of membrane potential"/>
    <property type="evidence" value="ECO:0007669"/>
    <property type="project" value="TreeGrafter"/>
</dbReference>
<keyword evidence="7 8" id="KW-0407">Ion channel</keyword>
<dbReference type="OrthoDB" id="297496at2759"/>
<sequence length="647" mass="73156">MFINIGGEASGSTEDDNNVGDRNRLSTEEVMSLCDYDPADVEFVISSSDSETNWSFERLPLPNKLSEDSEQRHSSHQSAFLPPGNRTVLNRSIWNAHPSHTVRKYQSQSDDEITKTDAHLNQALPPDQHFLDETDVHCLRCRRFRLIRSPIKLLSSPLKISELIEKPVEFHSENLDEVIHILESCNHLSSQHLQSLLTRLSIMPPTRLRNHLTRANGQRTSGQIAVLSDSLQSSSDTRPKSSSSWSFGNALIFCTSVVTTIGYGHIIPQTPAGKVFCIAFGCLGIPFTLHLSSFTISLVMPLILRWRAVTVRFFVARFPSPRGITSSPRIPRILTFEHYSTGDTQTNTRIFDSHPTTGDVRSQRKADLEESRLFKVELPFHSGKVNHSFAESGLTNSLSYLKLRRKSKSLTSLHSDLRRKLHCSKIADNMRKHTTIVLPATNVEHHEALVDNEVLAAAARLKLLQNHCSTVSKTSALLNTRSHHVSVVQPPLTLREKLHALRKNRSTRARLFHLIMVVVLVFMLILFVPAYVFMRLEPDWSYLDSVYFCFISLTTIGFGDFVPGRGALKGHTSNSTQSYKLAHEVYNIAIVVYLVVGTTMLMLLVRVYREMMEVERRIKRDRLILKLQHSLTDPNMTLSNTPLCIPP</sequence>
<feature type="transmembrane region" description="Helical" evidence="10">
    <location>
        <begin position="585"/>
        <end position="608"/>
    </location>
</feature>
<evidence type="ECO:0000313" key="13">
    <source>
        <dbReference type="Proteomes" id="UP000492820"/>
    </source>
</evidence>
<feature type="region of interest" description="Disordered" evidence="9">
    <location>
        <begin position="65"/>
        <end position="84"/>
    </location>
</feature>